<dbReference type="AlphaFoldDB" id="A0AAV4RUX5"/>
<gene>
    <name evidence="2" type="primary">nrf-6_2</name>
    <name evidence="2" type="ORF">CEXT_654391</name>
</gene>
<accession>A0AAV4RUX5</accession>
<evidence type="ECO:0000313" key="3">
    <source>
        <dbReference type="Proteomes" id="UP001054945"/>
    </source>
</evidence>
<evidence type="ECO:0000313" key="2">
    <source>
        <dbReference type="EMBL" id="GIY24606.1"/>
    </source>
</evidence>
<feature type="domain" description="Nose resistant-to-fluoxetine protein N-terminal" evidence="1">
    <location>
        <begin position="33"/>
        <end position="94"/>
    </location>
</feature>
<dbReference type="Proteomes" id="UP001054945">
    <property type="component" value="Unassembled WGS sequence"/>
</dbReference>
<proteinExistence type="predicted"/>
<reference evidence="2 3" key="1">
    <citation type="submission" date="2021-06" db="EMBL/GenBank/DDBJ databases">
        <title>Caerostris extrusa draft genome.</title>
        <authorList>
            <person name="Kono N."/>
            <person name="Arakawa K."/>
        </authorList>
    </citation>
    <scope>NUCLEOTIDE SEQUENCE [LARGE SCALE GENOMIC DNA]</scope>
</reference>
<dbReference type="Pfam" id="PF20146">
    <property type="entry name" value="NRF"/>
    <property type="match status" value="1"/>
</dbReference>
<evidence type="ECO:0000259" key="1">
    <source>
        <dbReference type="Pfam" id="PF20146"/>
    </source>
</evidence>
<protein>
    <submittedName>
        <fullName evidence="2">Nose resistant to fluoxetine protein 6</fullName>
    </submittedName>
</protein>
<comment type="caution">
    <text evidence="2">The sequence shown here is derived from an EMBL/GenBank/DDBJ whole genome shotgun (WGS) entry which is preliminary data.</text>
</comment>
<sequence length="120" mass="13142">MESALKSATNAAIKLALPYVIKASWEMKLSSQCMLDSMVLVSGLRNIKPWALKFIDSSAKSIDGLMVGTMSSLGVYDECVGIEVINERGRDKGSFSLQDSTVPSNSDHLSLPPKRQILWH</sequence>
<keyword evidence="3" id="KW-1185">Reference proteome</keyword>
<organism evidence="2 3">
    <name type="scientific">Caerostris extrusa</name>
    <name type="common">Bark spider</name>
    <name type="synonym">Caerostris bankana</name>
    <dbReference type="NCBI Taxonomy" id="172846"/>
    <lineage>
        <taxon>Eukaryota</taxon>
        <taxon>Metazoa</taxon>
        <taxon>Ecdysozoa</taxon>
        <taxon>Arthropoda</taxon>
        <taxon>Chelicerata</taxon>
        <taxon>Arachnida</taxon>
        <taxon>Araneae</taxon>
        <taxon>Araneomorphae</taxon>
        <taxon>Entelegynae</taxon>
        <taxon>Araneoidea</taxon>
        <taxon>Araneidae</taxon>
        <taxon>Caerostris</taxon>
    </lineage>
</organism>
<dbReference type="EMBL" id="BPLR01008431">
    <property type="protein sequence ID" value="GIY24606.1"/>
    <property type="molecule type" value="Genomic_DNA"/>
</dbReference>
<dbReference type="InterPro" id="IPR006621">
    <property type="entry name" value="Nose-resist-to-fluoxetine_N"/>
</dbReference>
<name>A0AAV4RUX5_CAEEX</name>